<dbReference type="SMART" id="SM00226">
    <property type="entry name" value="LMWPc"/>
    <property type="match status" value="1"/>
</dbReference>
<proteinExistence type="inferred from homology"/>
<feature type="active site" description="Proton donor" evidence="4">
    <location>
        <position position="114"/>
    </location>
</feature>
<feature type="active site" description="Nucleophile" evidence="4">
    <location>
        <position position="13"/>
    </location>
</feature>
<comment type="similarity">
    <text evidence="1">Belongs to the low molecular weight phosphotyrosine protein phosphatase family.</text>
</comment>
<evidence type="ECO:0000256" key="2">
    <source>
        <dbReference type="ARBA" id="ARBA00022801"/>
    </source>
</evidence>
<dbReference type="CDD" id="cd16344">
    <property type="entry name" value="LMWPAP"/>
    <property type="match status" value="1"/>
</dbReference>
<sequence>MKVLFVCTGNTCRSPMAEALFRDKTEGGFEVKSAGVSAYVGQRASEHARKVLELRGIAHDHAAQRVDDHLIAWADLILTMTHGHKAMIQQYFPGVAHKLYTLKEFVGESGEVADPYGGDFTLYQHCATELEQTLDKLHEKLRGWL</sequence>
<dbReference type="Gene3D" id="3.40.50.2300">
    <property type="match status" value="1"/>
</dbReference>
<evidence type="ECO:0000313" key="6">
    <source>
        <dbReference type="EMBL" id="RNB82031.1"/>
    </source>
</evidence>
<dbReference type="PRINTS" id="PR00719">
    <property type="entry name" value="LMWPTPASE"/>
</dbReference>
<dbReference type="OrthoDB" id="9784339at2"/>
<reference evidence="6 7" key="1">
    <citation type="submission" date="2018-10" db="EMBL/GenBank/DDBJ databases">
        <title>Phylogenomics of Brevibacillus.</title>
        <authorList>
            <person name="Dunlap C."/>
        </authorList>
    </citation>
    <scope>NUCLEOTIDE SEQUENCE [LARGE SCALE GENOMIC DNA]</scope>
    <source>
        <strain evidence="6 7">JCM 15716</strain>
    </source>
</reference>
<protein>
    <submittedName>
        <fullName evidence="6">Low molecular weight protein arginine phosphatase</fullName>
    </submittedName>
</protein>
<organism evidence="6 7">
    <name type="scientific">Brevibacillus fluminis</name>
    <dbReference type="NCBI Taxonomy" id="511487"/>
    <lineage>
        <taxon>Bacteria</taxon>
        <taxon>Bacillati</taxon>
        <taxon>Bacillota</taxon>
        <taxon>Bacilli</taxon>
        <taxon>Bacillales</taxon>
        <taxon>Paenibacillaceae</taxon>
        <taxon>Brevibacillus</taxon>
    </lineage>
</organism>
<dbReference type="RefSeq" id="WP_122920565.1">
    <property type="nucleotide sequence ID" value="NZ_RHHQ01000021.1"/>
</dbReference>
<feature type="domain" description="Phosphotyrosine protein phosphatase I" evidence="5">
    <location>
        <begin position="1"/>
        <end position="140"/>
    </location>
</feature>
<evidence type="ECO:0000256" key="1">
    <source>
        <dbReference type="ARBA" id="ARBA00011063"/>
    </source>
</evidence>
<dbReference type="Pfam" id="PF01451">
    <property type="entry name" value="LMWPc"/>
    <property type="match status" value="1"/>
</dbReference>
<dbReference type="InterPro" id="IPR023485">
    <property type="entry name" value="Ptyr_pPase"/>
</dbReference>
<dbReference type="InterPro" id="IPR036196">
    <property type="entry name" value="Ptyr_pPase_sf"/>
</dbReference>
<evidence type="ECO:0000259" key="5">
    <source>
        <dbReference type="SMART" id="SM00226"/>
    </source>
</evidence>
<dbReference type="AlphaFoldDB" id="A0A3M8D362"/>
<accession>A0A3M8D362</accession>
<gene>
    <name evidence="6" type="ORF">EDM56_24520</name>
</gene>
<dbReference type="InterPro" id="IPR017867">
    <property type="entry name" value="Tyr_phospatase_low_mol_wt"/>
</dbReference>
<dbReference type="InterPro" id="IPR050438">
    <property type="entry name" value="LMW_PTPase"/>
</dbReference>
<evidence type="ECO:0000256" key="3">
    <source>
        <dbReference type="ARBA" id="ARBA00022912"/>
    </source>
</evidence>
<name>A0A3M8D362_9BACL</name>
<dbReference type="PANTHER" id="PTHR11717:SF31">
    <property type="entry name" value="LOW MOLECULAR WEIGHT PROTEIN-TYROSINE-PHOSPHATASE ETP-RELATED"/>
    <property type="match status" value="1"/>
</dbReference>
<keyword evidence="3" id="KW-0904">Protein phosphatase</keyword>
<dbReference type="EMBL" id="RHHQ01000021">
    <property type="protein sequence ID" value="RNB82031.1"/>
    <property type="molecule type" value="Genomic_DNA"/>
</dbReference>
<dbReference type="GO" id="GO:0004725">
    <property type="term" value="F:protein tyrosine phosphatase activity"/>
    <property type="evidence" value="ECO:0007669"/>
    <property type="project" value="InterPro"/>
</dbReference>
<keyword evidence="7" id="KW-1185">Reference proteome</keyword>
<evidence type="ECO:0000313" key="7">
    <source>
        <dbReference type="Proteomes" id="UP000271031"/>
    </source>
</evidence>
<dbReference type="SUPFAM" id="SSF52788">
    <property type="entry name" value="Phosphotyrosine protein phosphatases I"/>
    <property type="match status" value="1"/>
</dbReference>
<keyword evidence="2" id="KW-0378">Hydrolase</keyword>
<dbReference type="Proteomes" id="UP000271031">
    <property type="component" value="Unassembled WGS sequence"/>
</dbReference>
<feature type="active site" description="Nucleophile" evidence="4">
    <location>
        <position position="7"/>
    </location>
</feature>
<evidence type="ECO:0000256" key="4">
    <source>
        <dbReference type="PIRSR" id="PIRSR617867-1"/>
    </source>
</evidence>
<dbReference type="PANTHER" id="PTHR11717">
    <property type="entry name" value="LOW MOLECULAR WEIGHT PROTEIN TYROSINE PHOSPHATASE"/>
    <property type="match status" value="1"/>
</dbReference>
<comment type="caution">
    <text evidence="6">The sequence shown here is derived from an EMBL/GenBank/DDBJ whole genome shotgun (WGS) entry which is preliminary data.</text>
</comment>